<dbReference type="Pfam" id="PF00579">
    <property type="entry name" value="tRNA-synt_1b"/>
    <property type="match status" value="1"/>
</dbReference>
<dbReference type="PROSITE" id="PS00178">
    <property type="entry name" value="AA_TRNA_LIGASE_I"/>
    <property type="match status" value="1"/>
</dbReference>
<keyword evidence="5" id="KW-0030">Aminoacyl-tRNA synthetase</keyword>
<evidence type="ECO:0000313" key="6">
    <source>
        <dbReference type="EMBL" id="SVA57189.1"/>
    </source>
</evidence>
<reference evidence="6" key="1">
    <citation type="submission" date="2018-05" db="EMBL/GenBank/DDBJ databases">
        <authorList>
            <person name="Lanie J.A."/>
            <person name="Ng W.-L."/>
            <person name="Kazmierczak K.M."/>
            <person name="Andrzejewski T.M."/>
            <person name="Davidsen T.M."/>
            <person name="Wayne K.J."/>
            <person name="Tettelin H."/>
            <person name="Glass J.I."/>
            <person name="Rusch D."/>
            <person name="Podicherti R."/>
            <person name="Tsui H.-C.T."/>
            <person name="Winkler M.E."/>
        </authorList>
    </citation>
    <scope>NUCLEOTIDE SEQUENCE</scope>
</reference>
<sequence length="147" mass="16453">MDKLRVFSGIQPSGELHLGNYYGAIQNWVSMQDRFDCVYCIVDYHAVTSRTGRESDKFQDPNHEPLSAMSVQMAGDLIACGIDPKRSILFCQSDVPEHTELAWVFSCVASHGDLARMTQFKEKAGRNNYVSVGLFTYPVLQAADILL</sequence>
<organism evidence="6">
    <name type="scientific">marine metagenome</name>
    <dbReference type="NCBI Taxonomy" id="408172"/>
    <lineage>
        <taxon>unclassified sequences</taxon>
        <taxon>metagenomes</taxon>
        <taxon>ecological metagenomes</taxon>
    </lineage>
</organism>
<dbReference type="InterPro" id="IPR050203">
    <property type="entry name" value="Trp-tRNA_synthetase"/>
</dbReference>
<dbReference type="PANTHER" id="PTHR43766">
    <property type="entry name" value="TRYPTOPHAN--TRNA LIGASE, MITOCHONDRIAL"/>
    <property type="match status" value="1"/>
</dbReference>
<dbReference type="SUPFAM" id="SSF52374">
    <property type="entry name" value="Nucleotidylyl transferase"/>
    <property type="match status" value="1"/>
</dbReference>
<protein>
    <recommendedName>
        <fullName evidence="7">Tryptophan--tRNA ligase</fullName>
    </recommendedName>
</protein>
<proteinExistence type="predicted"/>
<dbReference type="Gene3D" id="3.40.50.620">
    <property type="entry name" value="HUPs"/>
    <property type="match status" value="1"/>
</dbReference>
<keyword evidence="1" id="KW-0436">Ligase</keyword>
<dbReference type="PANTHER" id="PTHR43766:SF1">
    <property type="entry name" value="TRYPTOPHAN--TRNA LIGASE, MITOCHONDRIAL"/>
    <property type="match status" value="1"/>
</dbReference>
<evidence type="ECO:0000256" key="4">
    <source>
        <dbReference type="ARBA" id="ARBA00022917"/>
    </source>
</evidence>
<evidence type="ECO:0000256" key="1">
    <source>
        <dbReference type="ARBA" id="ARBA00022598"/>
    </source>
</evidence>
<dbReference type="InterPro" id="IPR014729">
    <property type="entry name" value="Rossmann-like_a/b/a_fold"/>
</dbReference>
<feature type="non-terminal residue" evidence="6">
    <location>
        <position position="147"/>
    </location>
</feature>
<evidence type="ECO:0000256" key="5">
    <source>
        <dbReference type="ARBA" id="ARBA00023146"/>
    </source>
</evidence>
<dbReference type="AlphaFoldDB" id="A0A381WXD2"/>
<evidence type="ECO:0000256" key="3">
    <source>
        <dbReference type="ARBA" id="ARBA00022840"/>
    </source>
</evidence>
<keyword evidence="4" id="KW-0648">Protein biosynthesis</keyword>
<accession>A0A381WXD2</accession>
<dbReference type="GO" id="GO:0005524">
    <property type="term" value="F:ATP binding"/>
    <property type="evidence" value="ECO:0007669"/>
    <property type="project" value="UniProtKB-KW"/>
</dbReference>
<dbReference type="EMBL" id="UINC01013197">
    <property type="protein sequence ID" value="SVA57189.1"/>
    <property type="molecule type" value="Genomic_DNA"/>
</dbReference>
<evidence type="ECO:0000256" key="2">
    <source>
        <dbReference type="ARBA" id="ARBA00022741"/>
    </source>
</evidence>
<evidence type="ECO:0008006" key="7">
    <source>
        <dbReference type="Google" id="ProtNLM"/>
    </source>
</evidence>
<dbReference type="GO" id="GO:0004830">
    <property type="term" value="F:tryptophan-tRNA ligase activity"/>
    <property type="evidence" value="ECO:0007669"/>
    <property type="project" value="TreeGrafter"/>
</dbReference>
<dbReference type="GO" id="GO:0006436">
    <property type="term" value="P:tryptophanyl-tRNA aminoacylation"/>
    <property type="evidence" value="ECO:0007669"/>
    <property type="project" value="TreeGrafter"/>
</dbReference>
<name>A0A381WXD2_9ZZZZ</name>
<dbReference type="GO" id="GO:0005829">
    <property type="term" value="C:cytosol"/>
    <property type="evidence" value="ECO:0007669"/>
    <property type="project" value="TreeGrafter"/>
</dbReference>
<keyword evidence="3" id="KW-0067">ATP-binding</keyword>
<gene>
    <name evidence="6" type="ORF">METZ01_LOCUS110043</name>
</gene>
<keyword evidence="2" id="KW-0547">Nucleotide-binding</keyword>
<dbReference type="InterPro" id="IPR001412">
    <property type="entry name" value="aa-tRNA-synth_I_CS"/>
</dbReference>
<dbReference type="InterPro" id="IPR002305">
    <property type="entry name" value="aa-tRNA-synth_Ic"/>
</dbReference>